<proteinExistence type="inferred from homology"/>
<evidence type="ECO:0000259" key="15">
    <source>
        <dbReference type="Pfam" id="PF07715"/>
    </source>
</evidence>
<keyword evidence="4" id="KW-0410">Iron transport</keyword>
<evidence type="ECO:0000256" key="11">
    <source>
        <dbReference type="PROSITE-ProRule" id="PRU01360"/>
    </source>
</evidence>
<dbReference type="Pfam" id="PF00593">
    <property type="entry name" value="TonB_dep_Rec_b-barrel"/>
    <property type="match status" value="1"/>
</dbReference>
<comment type="similarity">
    <text evidence="11 12">Belongs to the TonB-dependent receptor family.</text>
</comment>
<keyword evidence="13" id="KW-0732">Signal</keyword>
<dbReference type="GO" id="GO:0006826">
    <property type="term" value="P:iron ion transport"/>
    <property type="evidence" value="ECO:0007669"/>
    <property type="project" value="UniProtKB-KW"/>
</dbReference>
<keyword evidence="6" id="KW-0408">Iron</keyword>
<evidence type="ECO:0000256" key="13">
    <source>
        <dbReference type="SAM" id="SignalP"/>
    </source>
</evidence>
<dbReference type="PANTHER" id="PTHR32552">
    <property type="entry name" value="FERRICHROME IRON RECEPTOR-RELATED"/>
    <property type="match status" value="1"/>
</dbReference>
<keyword evidence="16" id="KW-0675">Receptor</keyword>
<dbReference type="SUPFAM" id="SSF56935">
    <property type="entry name" value="Porins"/>
    <property type="match status" value="1"/>
</dbReference>
<reference evidence="16 17" key="1">
    <citation type="submission" date="2020-08" db="EMBL/GenBank/DDBJ databases">
        <title>Genomic Encyclopedia of Type Strains, Phase IV (KMG-IV): sequencing the most valuable type-strain genomes for metagenomic binning, comparative biology and taxonomic classification.</title>
        <authorList>
            <person name="Goeker M."/>
        </authorList>
    </citation>
    <scope>NUCLEOTIDE SEQUENCE [LARGE SCALE GENOMIC DNA]</scope>
    <source>
        <strain evidence="16 17">DSM 12141</strain>
    </source>
</reference>
<dbReference type="Gene3D" id="2.40.170.20">
    <property type="entry name" value="TonB-dependent receptor, beta-barrel domain"/>
    <property type="match status" value="1"/>
</dbReference>
<name>A0A7W9WMP4_CASDE</name>
<evidence type="ECO:0000256" key="10">
    <source>
        <dbReference type="ARBA" id="ARBA00023237"/>
    </source>
</evidence>
<evidence type="ECO:0000256" key="5">
    <source>
        <dbReference type="ARBA" id="ARBA00022692"/>
    </source>
</evidence>
<dbReference type="EMBL" id="JACHIB010000003">
    <property type="protein sequence ID" value="MBB6082609.1"/>
    <property type="molecule type" value="Genomic_DNA"/>
</dbReference>
<keyword evidence="5 11" id="KW-0812">Transmembrane</keyword>
<keyword evidence="9 11" id="KW-0472">Membrane</keyword>
<evidence type="ECO:0000256" key="7">
    <source>
        <dbReference type="ARBA" id="ARBA00023065"/>
    </source>
</evidence>
<dbReference type="PROSITE" id="PS51257">
    <property type="entry name" value="PROKAR_LIPOPROTEIN"/>
    <property type="match status" value="1"/>
</dbReference>
<keyword evidence="8 12" id="KW-0798">TonB box</keyword>
<feature type="domain" description="TonB-dependent receptor-like beta-barrel" evidence="14">
    <location>
        <begin position="272"/>
        <end position="656"/>
    </location>
</feature>
<comment type="subcellular location">
    <subcellularLocation>
        <location evidence="1 11">Cell outer membrane</location>
        <topology evidence="1 11">Multi-pass membrane protein</topology>
    </subcellularLocation>
</comment>
<organism evidence="16 17">
    <name type="scientific">Castellaniella defragrans</name>
    <name type="common">Alcaligenes defragrans</name>
    <dbReference type="NCBI Taxonomy" id="75697"/>
    <lineage>
        <taxon>Bacteria</taxon>
        <taxon>Pseudomonadati</taxon>
        <taxon>Pseudomonadota</taxon>
        <taxon>Betaproteobacteria</taxon>
        <taxon>Burkholderiales</taxon>
        <taxon>Alcaligenaceae</taxon>
        <taxon>Castellaniella</taxon>
    </lineage>
</organism>
<accession>A0A7W9WMP4</accession>
<evidence type="ECO:0000256" key="12">
    <source>
        <dbReference type="RuleBase" id="RU003357"/>
    </source>
</evidence>
<dbReference type="InterPro" id="IPR039426">
    <property type="entry name" value="TonB-dep_rcpt-like"/>
</dbReference>
<feature type="signal peptide" evidence="13">
    <location>
        <begin position="1"/>
        <end position="28"/>
    </location>
</feature>
<evidence type="ECO:0000256" key="9">
    <source>
        <dbReference type="ARBA" id="ARBA00023136"/>
    </source>
</evidence>
<dbReference type="Pfam" id="PF07715">
    <property type="entry name" value="Plug"/>
    <property type="match status" value="1"/>
</dbReference>
<evidence type="ECO:0000256" key="3">
    <source>
        <dbReference type="ARBA" id="ARBA00022452"/>
    </source>
</evidence>
<dbReference type="CDD" id="cd01347">
    <property type="entry name" value="ligand_gated_channel"/>
    <property type="match status" value="1"/>
</dbReference>
<keyword evidence="7" id="KW-0406">Ion transport</keyword>
<dbReference type="Proteomes" id="UP000541136">
    <property type="component" value="Unassembled WGS sequence"/>
</dbReference>
<evidence type="ECO:0000313" key="16">
    <source>
        <dbReference type="EMBL" id="MBB6082609.1"/>
    </source>
</evidence>
<evidence type="ECO:0000256" key="8">
    <source>
        <dbReference type="ARBA" id="ARBA00023077"/>
    </source>
</evidence>
<evidence type="ECO:0000313" key="17">
    <source>
        <dbReference type="Proteomes" id="UP000541136"/>
    </source>
</evidence>
<dbReference type="PANTHER" id="PTHR32552:SF81">
    <property type="entry name" value="TONB-DEPENDENT OUTER MEMBRANE RECEPTOR"/>
    <property type="match status" value="1"/>
</dbReference>
<feature type="chain" id="PRO_5030509083" evidence="13">
    <location>
        <begin position="29"/>
        <end position="692"/>
    </location>
</feature>
<keyword evidence="10 11" id="KW-0998">Cell outer membrane</keyword>
<sequence length="692" mass="75761">MSLSFRPMARRAAGAPLLLSVSMACAWAQDASPGRVPALDSIVVSGERIDRSLQRTAASVTSLDAEAIERRIDAASVADVIKGTPNLIFPDTVGAPVIRGQDTQGPNFGASAFLGGTIPRATVNVDGRYLSYYELVFGAASIWDVNGIEVFRGPQTSTQGANSIAGAVIVKTKDPTFHPEGAAQALIGSGNLRRGSAMVSGPLIEDQLAARLTVDYSGRDTFIDYVNPGFAQGDSDQNFRSLSTRMKLLWLPDALPGLEAKLTFAHTQHNRPTSEAASTPYGDYESRTASMPSFRQRANTIIGDVSYELGGGVRLFNRSEFTDLSVRRITEPPSNGGADIEQRNVSNETRLNWGTEASDWSGVAGLFYNRTDSDDRLTIRGVSQFDDGKRNLGLYAEINRRLAERWRLTTGLRYQRDHVRRHGTTPYARTPMAYDQTFSAVLPKVSLAYDLTPQVTVGALISKGYNPGGVGLSFAQARIVPFDEETVWNYELFGRASLLDGRMNLTGNLFYSDFRDSQRLLPDYLNGVLYGAIVVNAEKARSYGLELAMDYQVLDTLRLKSGVGLLHTRIDRFSDGSGVLEGKRFGRAPSYTLSLGAQWRATARLTLDVDVRHTAGYHSTDENIAAYEVDPRTVAGARLSYAVNKHTEVFAYVDNLFDDRSPTWFFDDRTVRGIAGSMPPPREFGAGVRITF</sequence>
<feature type="domain" description="TonB-dependent receptor plug" evidence="15">
    <location>
        <begin position="53"/>
        <end position="167"/>
    </location>
</feature>
<gene>
    <name evidence="16" type="ORF">HNR28_000634</name>
</gene>
<keyword evidence="2 11" id="KW-0813">Transport</keyword>
<protein>
    <submittedName>
        <fullName evidence="16">Outer membrane receptor protein involved in Fe transport</fullName>
    </submittedName>
</protein>
<dbReference type="InterPro" id="IPR000531">
    <property type="entry name" value="Beta-barrel_TonB"/>
</dbReference>
<evidence type="ECO:0000256" key="1">
    <source>
        <dbReference type="ARBA" id="ARBA00004571"/>
    </source>
</evidence>
<dbReference type="AlphaFoldDB" id="A0A7W9WMP4"/>
<dbReference type="InterPro" id="IPR036942">
    <property type="entry name" value="Beta-barrel_TonB_sf"/>
</dbReference>
<evidence type="ECO:0000256" key="4">
    <source>
        <dbReference type="ARBA" id="ARBA00022496"/>
    </source>
</evidence>
<dbReference type="GO" id="GO:0009279">
    <property type="term" value="C:cell outer membrane"/>
    <property type="evidence" value="ECO:0007669"/>
    <property type="project" value="UniProtKB-SubCell"/>
</dbReference>
<dbReference type="RefSeq" id="WP_151025488.1">
    <property type="nucleotide sequence ID" value="NZ_JACHIB010000003.1"/>
</dbReference>
<dbReference type="PROSITE" id="PS52016">
    <property type="entry name" value="TONB_DEPENDENT_REC_3"/>
    <property type="match status" value="1"/>
</dbReference>
<comment type="caution">
    <text evidence="16">The sequence shown here is derived from an EMBL/GenBank/DDBJ whole genome shotgun (WGS) entry which is preliminary data.</text>
</comment>
<evidence type="ECO:0000259" key="14">
    <source>
        <dbReference type="Pfam" id="PF00593"/>
    </source>
</evidence>
<dbReference type="InterPro" id="IPR012910">
    <property type="entry name" value="Plug_dom"/>
</dbReference>
<keyword evidence="3 11" id="KW-1134">Transmembrane beta strand</keyword>
<evidence type="ECO:0000256" key="2">
    <source>
        <dbReference type="ARBA" id="ARBA00022448"/>
    </source>
</evidence>
<evidence type="ECO:0000256" key="6">
    <source>
        <dbReference type="ARBA" id="ARBA00023004"/>
    </source>
</evidence>